<sequence>MGSGTSVLAGSSEASTALVPTGRSTAAQIVRVGDVDRDGQVRPDRAAVGGRTMTSIGVESIWTWSPGRPAGVGVDAVAGRFAVPMAQLRWLRFR</sequence>
<reference evidence="2" key="1">
    <citation type="submission" date="2021-04" db="EMBL/GenBank/DDBJ databases">
        <title>Pseudonocardia sp. nov., isolated from sandy soil of mangrove forest.</title>
        <authorList>
            <person name="Zan Z."/>
            <person name="Huang R."/>
            <person name="Liu W."/>
        </authorList>
    </citation>
    <scope>NUCLEOTIDE SEQUENCE</scope>
    <source>
        <strain evidence="2">S2-4</strain>
    </source>
</reference>
<accession>A0ABT1A8R0</accession>
<gene>
    <name evidence="2" type="ORF">KDL28_28715</name>
</gene>
<feature type="region of interest" description="Disordered" evidence="1">
    <location>
        <begin position="1"/>
        <end position="21"/>
    </location>
</feature>
<dbReference type="EMBL" id="JAGSOV010000061">
    <property type="protein sequence ID" value="MCO1659059.1"/>
    <property type="molecule type" value="Genomic_DNA"/>
</dbReference>
<evidence type="ECO:0000256" key="1">
    <source>
        <dbReference type="SAM" id="MobiDB-lite"/>
    </source>
</evidence>
<dbReference type="Proteomes" id="UP001165283">
    <property type="component" value="Unassembled WGS sequence"/>
</dbReference>
<name>A0ABT1A8R0_9PSEU</name>
<evidence type="ECO:0000313" key="2">
    <source>
        <dbReference type="EMBL" id="MCO1659059.1"/>
    </source>
</evidence>
<dbReference type="RefSeq" id="WP_252443653.1">
    <property type="nucleotide sequence ID" value="NZ_JAGSOV010000061.1"/>
</dbReference>
<protein>
    <recommendedName>
        <fullName evidence="4">Dockerin domain-containing protein</fullName>
    </recommendedName>
</protein>
<comment type="caution">
    <text evidence="2">The sequence shown here is derived from an EMBL/GenBank/DDBJ whole genome shotgun (WGS) entry which is preliminary data.</text>
</comment>
<evidence type="ECO:0008006" key="4">
    <source>
        <dbReference type="Google" id="ProtNLM"/>
    </source>
</evidence>
<feature type="compositionally biased region" description="Polar residues" evidence="1">
    <location>
        <begin position="1"/>
        <end position="15"/>
    </location>
</feature>
<organism evidence="2 3">
    <name type="scientific">Pseudonocardia humida</name>
    <dbReference type="NCBI Taxonomy" id="2800819"/>
    <lineage>
        <taxon>Bacteria</taxon>
        <taxon>Bacillati</taxon>
        <taxon>Actinomycetota</taxon>
        <taxon>Actinomycetes</taxon>
        <taxon>Pseudonocardiales</taxon>
        <taxon>Pseudonocardiaceae</taxon>
        <taxon>Pseudonocardia</taxon>
    </lineage>
</organism>
<keyword evidence="3" id="KW-1185">Reference proteome</keyword>
<proteinExistence type="predicted"/>
<evidence type="ECO:0000313" key="3">
    <source>
        <dbReference type="Proteomes" id="UP001165283"/>
    </source>
</evidence>